<name>A0ABP5S311_9ACTN</name>
<sequence>MGELRRRKRTEVTQRALGRSPLWHACGSRRAGLLLGQMTRIIAGSLKGRRLATPPGDRTRPTSDRVREALFNSLAPGGDLDGLRFADLYAGSGAVGLEALSRGAASALFVESHVLTAKLLRRNISDLGVTGAEVICAPVEKALQNGPAEPFDIVFADPPYAVTDAAIADVLEALVANGWLADDADVVVERGGKDASVPWPEKIAEDRVRRYGTTALCYGHAL</sequence>
<organism evidence="3 4">
    <name type="scientific">Glycomyces rutgersensis</name>
    <dbReference type="NCBI Taxonomy" id="58115"/>
    <lineage>
        <taxon>Bacteria</taxon>
        <taxon>Bacillati</taxon>
        <taxon>Actinomycetota</taxon>
        <taxon>Actinomycetes</taxon>
        <taxon>Glycomycetales</taxon>
        <taxon>Glycomycetaceae</taxon>
        <taxon>Glycomyces</taxon>
    </lineage>
</organism>
<keyword evidence="1" id="KW-0489">Methyltransferase</keyword>
<gene>
    <name evidence="3" type="primary">rsmD</name>
    <name evidence="3" type="ORF">GCM10010403_03120</name>
</gene>
<dbReference type="SUPFAM" id="SSF53335">
    <property type="entry name" value="S-adenosyl-L-methionine-dependent methyltransferases"/>
    <property type="match status" value="1"/>
</dbReference>
<dbReference type="PIRSF" id="PIRSF004553">
    <property type="entry name" value="CHP00095"/>
    <property type="match status" value="1"/>
</dbReference>
<evidence type="ECO:0000313" key="4">
    <source>
        <dbReference type="Proteomes" id="UP001501584"/>
    </source>
</evidence>
<evidence type="ECO:0000256" key="2">
    <source>
        <dbReference type="ARBA" id="ARBA00022679"/>
    </source>
</evidence>
<dbReference type="Gene3D" id="3.40.50.150">
    <property type="entry name" value="Vaccinia Virus protein VP39"/>
    <property type="match status" value="1"/>
</dbReference>
<comment type="caution">
    <text evidence="3">The sequence shown here is derived from an EMBL/GenBank/DDBJ whole genome shotgun (WGS) entry which is preliminary data.</text>
</comment>
<dbReference type="InterPro" id="IPR004398">
    <property type="entry name" value="RNA_MeTrfase_RsmD"/>
</dbReference>
<proteinExistence type="predicted"/>
<reference evidence="4" key="1">
    <citation type="journal article" date="2019" name="Int. J. Syst. Evol. Microbiol.">
        <title>The Global Catalogue of Microorganisms (GCM) 10K type strain sequencing project: providing services to taxonomists for standard genome sequencing and annotation.</title>
        <authorList>
            <consortium name="The Broad Institute Genomics Platform"/>
            <consortium name="The Broad Institute Genome Sequencing Center for Infectious Disease"/>
            <person name="Wu L."/>
            <person name="Ma J."/>
        </authorList>
    </citation>
    <scope>NUCLEOTIDE SEQUENCE [LARGE SCALE GENOMIC DNA]</scope>
    <source>
        <strain evidence="4">JCM 6238</strain>
    </source>
</reference>
<protein>
    <submittedName>
        <fullName evidence="3">16S rRNA (Guanine(966)-N(2))-methyltransferase RsmD</fullName>
    </submittedName>
</protein>
<dbReference type="EMBL" id="BAAASX010000001">
    <property type="protein sequence ID" value="GAA2317612.1"/>
    <property type="molecule type" value="Genomic_DNA"/>
</dbReference>
<dbReference type="InterPro" id="IPR029063">
    <property type="entry name" value="SAM-dependent_MTases_sf"/>
</dbReference>
<evidence type="ECO:0000256" key="1">
    <source>
        <dbReference type="ARBA" id="ARBA00022603"/>
    </source>
</evidence>
<keyword evidence="2" id="KW-0808">Transferase</keyword>
<dbReference type="PANTHER" id="PTHR43542:SF1">
    <property type="entry name" value="METHYLTRANSFERASE"/>
    <property type="match status" value="1"/>
</dbReference>
<dbReference type="InterPro" id="IPR002052">
    <property type="entry name" value="DNA_methylase_N6_adenine_CS"/>
</dbReference>
<dbReference type="Pfam" id="PF03602">
    <property type="entry name" value="Cons_hypoth95"/>
    <property type="match status" value="1"/>
</dbReference>
<dbReference type="PROSITE" id="PS00092">
    <property type="entry name" value="N6_MTASE"/>
    <property type="match status" value="1"/>
</dbReference>
<keyword evidence="4" id="KW-1185">Reference proteome</keyword>
<dbReference type="Proteomes" id="UP001501584">
    <property type="component" value="Unassembled WGS sequence"/>
</dbReference>
<dbReference type="CDD" id="cd02440">
    <property type="entry name" value="AdoMet_MTases"/>
    <property type="match status" value="1"/>
</dbReference>
<accession>A0ABP5S311</accession>
<dbReference type="PANTHER" id="PTHR43542">
    <property type="entry name" value="METHYLTRANSFERASE"/>
    <property type="match status" value="1"/>
</dbReference>
<evidence type="ECO:0000313" key="3">
    <source>
        <dbReference type="EMBL" id="GAA2317612.1"/>
    </source>
</evidence>
<dbReference type="NCBIfam" id="TIGR00095">
    <property type="entry name" value="16S rRNA (guanine(966)-N(2))-methyltransferase RsmD"/>
    <property type="match status" value="1"/>
</dbReference>